<evidence type="ECO:0000313" key="3">
    <source>
        <dbReference type="EMBL" id="USR92551.1"/>
    </source>
</evidence>
<dbReference type="Proteomes" id="UP001056708">
    <property type="component" value="Chromosome"/>
</dbReference>
<evidence type="ECO:0000313" key="4">
    <source>
        <dbReference type="Proteomes" id="UP001056708"/>
    </source>
</evidence>
<protein>
    <submittedName>
        <fullName evidence="3">Uncharacterized protein</fullName>
    </submittedName>
</protein>
<evidence type="ECO:0000256" key="1">
    <source>
        <dbReference type="SAM" id="Coils"/>
    </source>
</evidence>
<reference evidence="3" key="1">
    <citation type="submission" date="2022-06" db="EMBL/GenBank/DDBJ databases">
        <title>Genome sequence of Phormidium yuhuli AB48 isolated from an industrial photobioreactor environment.</title>
        <authorList>
            <person name="Qiu Y."/>
            <person name="Noonan A.J.C."/>
            <person name="Dofher K."/>
            <person name="Koch M."/>
            <person name="Kieft B."/>
            <person name="Lin X."/>
            <person name="Ziels R.M."/>
            <person name="Hallam S.J."/>
        </authorList>
    </citation>
    <scope>NUCLEOTIDE SEQUENCE</scope>
    <source>
        <strain evidence="3">AB48</strain>
    </source>
</reference>
<feature type="transmembrane region" description="Helical" evidence="2">
    <location>
        <begin position="40"/>
        <end position="60"/>
    </location>
</feature>
<feature type="transmembrane region" description="Helical" evidence="2">
    <location>
        <begin position="98"/>
        <end position="116"/>
    </location>
</feature>
<keyword evidence="2" id="KW-0472">Membrane</keyword>
<accession>A0ABY5AUJ5</accession>
<keyword evidence="4" id="KW-1185">Reference proteome</keyword>
<feature type="transmembrane region" description="Helical" evidence="2">
    <location>
        <begin position="12"/>
        <end position="34"/>
    </location>
</feature>
<name>A0ABY5AUJ5_9CYAN</name>
<sequence>MKTQDVTTFGSLTVFWVLVTLITFTVFQLIGIPAGNFMDWLVGAVSFWWLMVITTIPWNVHFKAKQVVAEARESQEKGITVDGEQVRYVSLIVRRSRTLAIALHGLSGLALYGLAIAGVSRIGYIGSVAALLLTGLRPAISFYQYLASRLQTIDEAVRYPREDVFSLRDRVCTLEQTVQTLSAQVDPEQPNSLMAAQHRQLEGLRQDLTRLMSSHRSLEAQNTSEHERLAREAQGAIAKLNADAEFLDRARELIRFFKEA</sequence>
<keyword evidence="2" id="KW-1133">Transmembrane helix</keyword>
<evidence type="ECO:0000256" key="2">
    <source>
        <dbReference type="SAM" id="Phobius"/>
    </source>
</evidence>
<keyword evidence="2" id="KW-0812">Transmembrane</keyword>
<dbReference type="EMBL" id="CP098611">
    <property type="protein sequence ID" value="USR92551.1"/>
    <property type="molecule type" value="Genomic_DNA"/>
</dbReference>
<feature type="coiled-coil region" evidence="1">
    <location>
        <begin position="201"/>
        <end position="250"/>
    </location>
</feature>
<proteinExistence type="predicted"/>
<dbReference type="RefSeq" id="WP_252664703.1">
    <property type="nucleotide sequence ID" value="NZ_CP098611.1"/>
</dbReference>
<gene>
    <name evidence="3" type="ORF">NEA10_07490</name>
</gene>
<organism evidence="3 4">
    <name type="scientific">Phormidium yuhuli AB48</name>
    <dbReference type="NCBI Taxonomy" id="2940671"/>
    <lineage>
        <taxon>Bacteria</taxon>
        <taxon>Bacillati</taxon>
        <taxon>Cyanobacteriota</taxon>
        <taxon>Cyanophyceae</taxon>
        <taxon>Oscillatoriophycideae</taxon>
        <taxon>Oscillatoriales</taxon>
        <taxon>Oscillatoriaceae</taxon>
        <taxon>Phormidium</taxon>
        <taxon>Phormidium yuhuli</taxon>
    </lineage>
</organism>
<keyword evidence="1" id="KW-0175">Coiled coil</keyword>